<comment type="caution">
    <text evidence="2">The sequence shown here is derived from an EMBL/GenBank/DDBJ whole genome shotgun (WGS) entry which is preliminary data.</text>
</comment>
<dbReference type="GO" id="GO:0009055">
    <property type="term" value="F:electron transfer activity"/>
    <property type="evidence" value="ECO:0007669"/>
    <property type="project" value="TreeGrafter"/>
</dbReference>
<dbReference type="GO" id="GO:0030151">
    <property type="term" value="F:molybdenum ion binding"/>
    <property type="evidence" value="ECO:0007669"/>
    <property type="project" value="TreeGrafter"/>
</dbReference>
<dbReference type="EMBL" id="JACQWF010000097">
    <property type="protein sequence ID" value="MBI4595151.1"/>
    <property type="molecule type" value="Genomic_DNA"/>
</dbReference>
<evidence type="ECO:0000313" key="3">
    <source>
        <dbReference type="Proteomes" id="UP000772181"/>
    </source>
</evidence>
<gene>
    <name evidence="2" type="ORF">HY730_02105</name>
</gene>
<evidence type="ECO:0000313" key="2">
    <source>
        <dbReference type="EMBL" id="MBI4595151.1"/>
    </source>
</evidence>
<dbReference type="InterPro" id="IPR009010">
    <property type="entry name" value="Asp_de-COase-like_dom_sf"/>
</dbReference>
<dbReference type="PANTHER" id="PTHR43742:SF3">
    <property type="entry name" value="DIMETHYL SULFOXIDE REDUCTASE DMSA"/>
    <property type="match status" value="1"/>
</dbReference>
<organism evidence="2 3">
    <name type="scientific">Tectimicrobiota bacterium</name>
    <dbReference type="NCBI Taxonomy" id="2528274"/>
    <lineage>
        <taxon>Bacteria</taxon>
        <taxon>Pseudomonadati</taxon>
        <taxon>Nitrospinota/Tectimicrobiota group</taxon>
        <taxon>Candidatus Tectimicrobiota</taxon>
    </lineage>
</organism>
<proteinExistence type="predicted"/>
<dbReference type="Pfam" id="PF01568">
    <property type="entry name" value="Molydop_binding"/>
    <property type="match status" value="1"/>
</dbReference>
<dbReference type="InterPro" id="IPR006657">
    <property type="entry name" value="MoPterin_dinucl-bd_dom"/>
</dbReference>
<evidence type="ECO:0000259" key="1">
    <source>
        <dbReference type="Pfam" id="PF01568"/>
    </source>
</evidence>
<feature type="non-terminal residue" evidence="2">
    <location>
        <position position="86"/>
    </location>
</feature>
<protein>
    <submittedName>
        <fullName evidence="2">Dimethyl sulfoxide reductase subunit A</fullName>
    </submittedName>
</protein>
<reference evidence="2" key="1">
    <citation type="submission" date="2020-07" db="EMBL/GenBank/DDBJ databases">
        <title>Huge and variable diversity of episymbiotic CPR bacteria and DPANN archaea in groundwater ecosystems.</title>
        <authorList>
            <person name="He C.Y."/>
            <person name="Keren R."/>
            <person name="Whittaker M."/>
            <person name="Farag I.F."/>
            <person name="Doudna J."/>
            <person name="Cate J.H.D."/>
            <person name="Banfield J.F."/>
        </authorList>
    </citation>
    <scope>NUCLEOTIDE SEQUENCE</scope>
    <source>
        <strain evidence="2">NC_groundwater_1482_Ag_S-0.65um_47_24</strain>
    </source>
</reference>
<dbReference type="GO" id="GO:0009061">
    <property type="term" value="P:anaerobic respiration"/>
    <property type="evidence" value="ECO:0007669"/>
    <property type="project" value="TreeGrafter"/>
</dbReference>
<dbReference type="GO" id="GO:0030288">
    <property type="term" value="C:outer membrane-bounded periplasmic space"/>
    <property type="evidence" value="ECO:0007669"/>
    <property type="project" value="TreeGrafter"/>
</dbReference>
<accession>A0A933GKL3</accession>
<dbReference type="Proteomes" id="UP000772181">
    <property type="component" value="Unassembled WGS sequence"/>
</dbReference>
<dbReference type="InterPro" id="IPR050612">
    <property type="entry name" value="Prok_Mopterin_Oxidored"/>
</dbReference>
<sequence>MNHPLIPPIPKYIESWESLNDPLAKKYPLQLIMPHYKLRAHSQFDNLPWLRELLTQTVSINTIDAESRGIHQGDTVRIFNDRGEVR</sequence>
<dbReference type="GO" id="GO:0043546">
    <property type="term" value="F:molybdopterin cofactor binding"/>
    <property type="evidence" value="ECO:0007669"/>
    <property type="project" value="InterPro"/>
</dbReference>
<dbReference type="PANTHER" id="PTHR43742">
    <property type="entry name" value="TRIMETHYLAMINE-N-OXIDE REDUCTASE"/>
    <property type="match status" value="1"/>
</dbReference>
<dbReference type="GO" id="GO:0016491">
    <property type="term" value="F:oxidoreductase activity"/>
    <property type="evidence" value="ECO:0007669"/>
    <property type="project" value="InterPro"/>
</dbReference>
<dbReference type="Gene3D" id="2.40.40.20">
    <property type="match status" value="1"/>
</dbReference>
<feature type="domain" description="Molybdopterin dinucleotide-binding" evidence="1">
    <location>
        <begin position="29"/>
        <end position="85"/>
    </location>
</feature>
<name>A0A933GKL3_UNCTE</name>
<dbReference type="SUPFAM" id="SSF50692">
    <property type="entry name" value="ADC-like"/>
    <property type="match status" value="1"/>
</dbReference>
<dbReference type="AlphaFoldDB" id="A0A933GKL3"/>